<evidence type="ECO:0000256" key="1">
    <source>
        <dbReference type="SAM" id="MobiDB-lite"/>
    </source>
</evidence>
<sequence>MNSNRDKINIEELERLSANKVYDFIDGVTNDMAQQSDVGGDSDAEDTVLVSIPGSPGTSCSSIVLTPDPSISSIPGPSTSSRRSVRNKKLIDFENQLSDFDSDDSLADKNYVPEKKRLKKAAIFIFLQLR</sequence>
<reference evidence="2" key="1">
    <citation type="submission" date="2021-12" db="EMBL/GenBank/DDBJ databases">
        <authorList>
            <person name="King R."/>
        </authorList>
    </citation>
    <scope>NUCLEOTIDE SEQUENCE</scope>
</reference>
<proteinExistence type="predicted"/>
<dbReference type="OrthoDB" id="6783963at2759"/>
<feature type="compositionally biased region" description="Low complexity" evidence="1">
    <location>
        <begin position="66"/>
        <end position="82"/>
    </location>
</feature>
<dbReference type="EMBL" id="OV121140">
    <property type="protein sequence ID" value="CAH0564520.1"/>
    <property type="molecule type" value="Genomic_DNA"/>
</dbReference>
<accession>A0A9P0FNP9</accession>
<feature type="region of interest" description="Disordered" evidence="1">
    <location>
        <begin position="64"/>
        <end position="87"/>
    </location>
</feature>
<dbReference type="Proteomes" id="UP001154078">
    <property type="component" value="Chromosome 9"/>
</dbReference>
<protein>
    <submittedName>
        <fullName evidence="2">Uncharacterized protein</fullName>
    </submittedName>
</protein>
<evidence type="ECO:0000313" key="3">
    <source>
        <dbReference type="Proteomes" id="UP001154078"/>
    </source>
</evidence>
<keyword evidence="3" id="KW-1185">Reference proteome</keyword>
<name>A0A9P0FNP9_BRAAE</name>
<evidence type="ECO:0000313" key="2">
    <source>
        <dbReference type="EMBL" id="CAH0564520.1"/>
    </source>
</evidence>
<organism evidence="2 3">
    <name type="scientific">Brassicogethes aeneus</name>
    <name type="common">Rape pollen beetle</name>
    <name type="synonym">Meligethes aeneus</name>
    <dbReference type="NCBI Taxonomy" id="1431903"/>
    <lineage>
        <taxon>Eukaryota</taxon>
        <taxon>Metazoa</taxon>
        <taxon>Ecdysozoa</taxon>
        <taxon>Arthropoda</taxon>
        <taxon>Hexapoda</taxon>
        <taxon>Insecta</taxon>
        <taxon>Pterygota</taxon>
        <taxon>Neoptera</taxon>
        <taxon>Endopterygota</taxon>
        <taxon>Coleoptera</taxon>
        <taxon>Polyphaga</taxon>
        <taxon>Cucujiformia</taxon>
        <taxon>Nitidulidae</taxon>
        <taxon>Meligethinae</taxon>
        <taxon>Brassicogethes</taxon>
    </lineage>
</organism>
<gene>
    <name evidence="2" type="ORF">MELIAE_LOCUS13056</name>
</gene>
<dbReference type="AlphaFoldDB" id="A0A9P0FNP9"/>